<proteinExistence type="predicted"/>
<keyword evidence="2" id="KW-1133">Transmembrane helix</keyword>
<gene>
    <name evidence="3" type="ORF">QP029_01155</name>
</gene>
<evidence type="ECO:0000313" key="3">
    <source>
        <dbReference type="EMBL" id="WIM70505.1"/>
    </source>
</evidence>
<dbReference type="RefSeq" id="WP_284875094.1">
    <property type="nucleotide sequence ID" value="NZ_CP126970.1"/>
</dbReference>
<feature type="transmembrane region" description="Helical" evidence="2">
    <location>
        <begin position="254"/>
        <end position="276"/>
    </location>
</feature>
<organism evidence="3 4">
    <name type="scientific">Corynebacterium suedekumii</name>
    <dbReference type="NCBI Taxonomy" id="3049801"/>
    <lineage>
        <taxon>Bacteria</taxon>
        <taxon>Bacillati</taxon>
        <taxon>Actinomycetota</taxon>
        <taxon>Actinomycetes</taxon>
        <taxon>Mycobacteriales</taxon>
        <taxon>Corynebacteriaceae</taxon>
        <taxon>Corynebacterium</taxon>
    </lineage>
</organism>
<feature type="compositionally biased region" description="Low complexity" evidence="1">
    <location>
        <begin position="23"/>
        <end position="56"/>
    </location>
</feature>
<evidence type="ECO:0008006" key="5">
    <source>
        <dbReference type="Google" id="ProtNLM"/>
    </source>
</evidence>
<reference evidence="3 4" key="1">
    <citation type="submission" date="2023-05" db="EMBL/GenBank/DDBJ databases">
        <title>Corynebacterium suedekumii sp. nov. and Corynebacterium breve sp. nov. isolated from raw cow's milk.</title>
        <authorList>
            <person name="Baer M.K."/>
            <person name="Mehl L."/>
            <person name="Hellmuth R."/>
            <person name="Marke G."/>
            <person name="Lipski A."/>
        </authorList>
    </citation>
    <scope>NUCLEOTIDE SEQUENCE [LARGE SCALE GENOMIC DNA]</scope>
    <source>
        <strain evidence="3 4">LM112</strain>
    </source>
</reference>
<keyword evidence="2" id="KW-0812">Transmembrane</keyword>
<feature type="region of interest" description="Disordered" evidence="1">
    <location>
        <begin position="1"/>
        <end position="56"/>
    </location>
</feature>
<keyword evidence="4" id="KW-1185">Reference proteome</keyword>
<evidence type="ECO:0000256" key="2">
    <source>
        <dbReference type="SAM" id="Phobius"/>
    </source>
</evidence>
<feature type="transmembrane region" description="Helical" evidence="2">
    <location>
        <begin position="183"/>
        <end position="208"/>
    </location>
</feature>
<dbReference type="Proteomes" id="UP001238805">
    <property type="component" value="Chromosome"/>
</dbReference>
<protein>
    <recommendedName>
        <fullName evidence="5">Integral membrane protein</fullName>
    </recommendedName>
</protein>
<sequence length="301" mass="32273">MSQPYNPYDPESGQGTNPGNGDQYGQPQQSVQPGQPYGDQYGQPQQPGQPYGDQYGQQGFAQQGGYAGYAGQQNQPLPGDQIDAVDSFSQGAKALFSNFLPWVLSLLVFIAVIVVLMVLMVVPVAVTASANPDGSPAVNTVTVLVMILAYGVMIIGSFLWALNMYRNAVRQVRGETVTFMDFFRFRGLLPALGMYILMSIIIGIGLILLVIPGLVAAFFLSYALFLIFARPELGVMGAFKESVEIAKRNPGPTILLIIFAFLLNAAGSLVVIGVLVTTPLAACMMAHAALKGSGEQVRRWA</sequence>
<accession>A0ABY8VSH6</accession>
<feature type="transmembrane region" description="Helical" evidence="2">
    <location>
        <begin position="99"/>
        <end position="121"/>
    </location>
</feature>
<dbReference type="EMBL" id="CP126970">
    <property type="protein sequence ID" value="WIM70505.1"/>
    <property type="molecule type" value="Genomic_DNA"/>
</dbReference>
<evidence type="ECO:0000313" key="4">
    <source>
        <dbReference type="Proteomes" id="UP001238805"/>
    </source>
</evidence>
<keyword evidence="2" id="KW-0472">Membrane</keyword>
<feature type="transmembrane region" description="Helical" evidence="2">
    <location>
        <begin position="141"/>
        <end position="162"/>
    </location>
</feature>
<evidence type="ECO:0000256" key="1">
    <source>
        <dbReference type="SAM" id="MobiDB-lite"/>
    </source>
</evidence>
<name>A0ABY8VSH6_9CORY</name>
<feature type="transmembrane region" description="Helical" evidence="2">
    <location>
        <begin position="214"/>
        <end position="233"/>
    </location>
</feature>